<dbReference type="AlphaFoldDB" id="A0A702LGH2"/>
<organism evidence="1">
    <name type="scientific">Salmonella enterica subsp. salamae</name>
    <dbReference type="NCBI Taxonomy" id="59202"/>
    <lineage>
        <taxon>Bacteria</taxon>
        <taxon>Pseudomonadati</taxon>
        <taxon>Pseudomonadota</taxon>
        <taxon>Gammaproteobacteria</taxon>
        <taxon>Enterobacterales</taxon>
        <taxon>Enterobacteriaceae</taxon>
        <taxon>Salmonella</taxon>
    </lineage>
</organism>
<evidence type="ECO:0000313" key="1">
    <source>
        <dbReference type="EMBL" id="HAC6954686.1"/>
    </source>
</evidence>
<reference evidence="1" key="1">
    <citation type="journal article" date="2018" name="Genome Biol.">
        <title>SKESA: strategic k-mer extension for scrupulous assemblies.</title>
        <authorList>
            <person name="Souvorov A."/>
            <person name="Agarwala R."/>
            <person name="Lipman D.J."/>
        </authorList>
    </citation>
    <scope>NUCLEOTIDE SEQUENCE</scope>
    <source>
        <strain evidence="1">12-2127</strain>
    </source>
</reference>
<sequence>MGPSLGSNDTCFEAGGIDNYESLRSNKFHADLYDYQYYEEQREKVFGQDGNCIEILPVIPYSSYNNGSGGVYHTKYYSNKVEWNQSGSTISIYDFKTPIKKLYAEMIRIGNDGRIYSNEGFSNINWGIIGRQLELEKGDMNYIAALDPFSSNEPHDVLATDVGFEIADVIVDNNGGFPAKLDRHSLFLLVLKALRENDYFTYLGAECAKSFGKIRYAEICGKIKNKSEQERISDLMNWKAKSLGK</sequence>
<comment type="caution">
    <text evidence="1">The sequence shown here is derived from an EMBL/GenBank/DDBJ whole genome shotgun (WGS) entry which is preliminary data.</text>
</comment>
<accession>A0A702LGH2</accession>
<reference evidence="1" key="2">
    <citation type="submission" date="2018-07" db="EMBL/GenBank/DDBJ databases">
        <authorList>
            <consortium name="NCBI Pathogen Detection Project"/>
        </authorList>
    </citation>
    <scope>NUCLEOTIDE SEQUENCE</scope>
    <source>
        <strain evidence="1">12-2127</strain>
    </source>
</reference>
<dbReference type="EMBL" id="DAAMJT010000074">
    <property type="protein sequence ID" value="HAC6954686.1"/>
    <property type="molecule type" value="Genomic_DNA"/>
</dbReference>
<proteinExistence type="predicted"/>
<name>A0A702LGH2_SALER</name>
<gene>
    <name evidence="1" type="ORF">G0D74_23990</name>
</gene>
<protein>
    <submittedName>
        <fullName evidence="1">Uncharacterized protein</fullName>
    </submittedName>
</protein>